<evidence type="ECO:0000259" key="2">
    <source>
        <dbReference type="PROSITE" id="PS50164"/>
    </source>
</evidence>
<protein>
    <recommendedName>
        <fullName evidence="2">GIY-YIG domain-containing protein</fullName>
    </recommendedName>
</protein>
<dbReference type="InterPro" id="IPR000305">
    <property type="entry name" value="GIY-YIG_endonuc"/>
</dbReference>
<evidence type="ECO:0000313" key="4">
    <source>
        <dbReference type="Proteomes" id="UP000177811"/>
    </source>
</evidence>
<name>A0A1G2KZ74_9BACT</name>
<dbReference type="EMBL" id="MHQL01000008">
    <property type="protein sequence ID" value="OHA03812.1"/>
    <property type="molecule type" value="Genomic_DNA"/>
</dbReference>
<reference evidence="3 4" key="1">
    <citation type="journal article" date="2016" name="Nat. Commun.">
        <title>Thousands of microbial genomes shed light on interconnected biogeochemical processes in an aquifer system.</title>
        <authorList>
            <person name="Anantharaman K."/>
            <person name="Brown C.T."/>
            <person name="Hug L.A."/>
            <person name="Sharon I."/>
            <person name="Castelle C.J."/>
            <person name="Probst A.J."/>
            <person name="Thomas B.C."/>
            <person name="Singh A."/>
            <person name="Wilkins M.J."/>
            <person name="Karaoz U."/>
            <person name="Brodie E.L."/>
            <person name="Williams K.H."/>
            <person name="Hubbard S.S."/>
            <person name="Banfield J.F."/>
        </authorList>
    </citation>
    <scope>NUCLEOTIDE SEQUENCE [LARGE SCALE GENOMIC DNA]</scope>
</reference>
<evidence type="ECO:0000313" key="3">
    <source>
        <dbReference type="EMBL" id="OHA03812.1"/>
    </source>
</evidence>
<dbReference type="CDD" id="cd10456">
    <property type="entry name" value="GIY-YIG_UPF0213"/>
    <property type="match status" value="1"/>
</dbReference>
<comment type="similarity">
    <text evidence="1">Belongs to the UPF0213 family.</text>
</comment>
<dbReference type="PANTHER" id="PTHR34477:SF1">
    <property type="entry name" value="UPF0213 PROTEIN YHBQ"/>
    <property type="match status" value="1"/>
</dbReference>
<organism evidence="3 4">
    <name type="scientific">Candidatus Sungbacteria bacterium RIFCSPHIGHO2_02_FULL_51_29</name>
    <dbReference type="NCBI Taxonomy" id="1802273"/>
    <lineage>
        <taxon>Bacteria</taxon>
        <taxon>Candidatus Sungiibacteriota</taxon>
    </lineage>
</organism>
<dbReference type="AlphaFoldDB" id="A0A1G2KZ74"/>
<dbReference type="SUPFAM" id="SSF82771">
    <property type="entry name" value="GIY-YIG endonuclease"/>
    <property type="match status" value="1"/>
</dbReference>
<dbReference type="Pfam" id="PF01541">
    <property type="entry name" value="GIY-YIG"/>
    <property type="match status" value="1"/>
</dbReference>
<dbReference type="PANTHER" id="PTHR34477">
    <property type="entry name" value="UPF0213 PROTEIN YHBQ"/>
    <property type="match status" value="1"/>
</dbReference>
<proteinExistence type="inferred from homology"/>
<accession>A0A1G2KZ74</accession>
<feature type="domain" description="GIY-YIG" evidence="2">
    <location>
        <begin position="11"/>
        <end position="86"/>
    </location>
</feature>
<gene>
    <name evidence="3" type="ORF">A3C16_05130</name>
</gene>
<dbReference type="InterPro" id="IPR035901">
    <property type="entry name" value="GIY-YIG_endonuc_sf"/>
</dbReference>
<dbReference type="Gene3D" id="3.40.1440.10">
    <property type="entry name" value="GIY-YIG endonuclease"/>
    <property type="match status" value="1"/>
</dbReference>
<dbReference type="InterPro" id="IPR050190">
    <property type="entry name" value="UPF0213_domain"/>
</dbReference>
<comment type="caution">
    <text evidence="3">The sequence shown here is derived from an EMBL/GenBank/DDBJ whole genome shotgun (WGS) entry which is preliminary data.</text>
</comment>
<evidence type="ECO:0000256" key="1">
    <source>
        <dbReference type="ARBA" id="ARBA00007435"/>
    </source>
</evidence>
<dbReference type="PROSITE" id="PS50164">
    <property type="entry name" value="GIY_YIG"/>
    <property type="match status" value="1"/>
</dbReference>
<dbReference type="Proteomes" id="UP000177811">
    <property type="component" value="Unassembled WGS sequence"/>
</dbReference>
<sequence length="95" mass="10777">MTAGGRKKNTNPWFVYLLECADGSIYTGVARDVEKRFRAHRFGRGAAYTRAHAPKKILYTEAFLTRGAALTREAAIKKYTRSEKLMLVKHSDLRA</sequence>